<evidence type="ECO:0000256" key="1">
    <source>
        <dbReference type="SAM" id="MobiDB-lite"/>
    </source>
</evidence>
<comment type="caution">
    <text evidence="2">The sequence shown here is derived from an EMBL/GenBank/DDBJ whole genome shotgun (WGS) entry which is preliminary data.</text>
</comment>
<reference evidence="2 3" key="1">
    <citation type="journal article" date="2023" name="Plants (Basel)">
        <title>Bridging the Gap: Combining Genomics and Transcriptomics Approaches to Understand Stylosanthes scabra, an Orphan Legume from the Brazilian Caatinga.</title>
        <authorList>
            <person name="Ferreira-Neto J.R.C."/>
            <person name="da Silva M.D."/>
            <person name="Binneck E."/>
            <person name="de Melo N.F."/>
            <person name="da Silva R.H."/>
            <person name="de Melo A.L.T.M."/>
            <person name="Pandolfi V."/>
            <person name="Bustamante F.O."/>
            <person name="Brasileiro-Vidal A.C."/>
            <person name="Benko-Iseppon A.M."/>
        </authorList>
    </citation>
    <scope>NUCLEOTIDE SEQUENCE [LARGE SCALE GENOMIC DNA]</scope>
    <source>
        <tissue evidence="2">Leaves</tissue>
    </source>
</reference>
<gene>
    <name evidence="2" type="ORF">PIB30_096366</name>
</gene>
<organism evidence="2 3">
    <name type="scientific">Stylosanthes scabra</name>
    <dbReference type="NCBI Taxonomy" id="79078"/>
    <lineage>
        <taxon>Eukaryota</taxon>
        <taxon>Viridiplantae</taxon>
        <taxon>Streptophyta</taxon>
        <taxon>Embryophyta</taxon>
        <taxon>Tracheophyta</taxon>
        <taxon>Spermatophyta</taxon>
        <taxon>Magnoliopsida</taxon>
        <taxon>eudicotyledons</taxon>
        <taxon>Gunneridae</taxon>
        <taxon>Pentapetalae</taxon>
        <taxon>rosids</taxon>
        <taxon>fabids</taxon>
        <taxon>Fabales</taxon>
        <taxon>Fabaceae</taxon>
        <taxon>Papilionoideae</taxon>
        <taxon>50 kb inversion clade</taxon>
        <taxon>dalbergioids sensu lato</taxon>
        <taxon>Dalbergieae</taxon>
        <taxon>Pterocarpus clade</taxon>
        <taxon>Stylosanthes</taxon>
    </lineage>
</organism>
<proteinExistence type="predicted"/>
<feature type="compositionally biased region" description="Basic and acidic residues" evidence="1">
    <location>
        <begin position="1"/>
        <end position="11"/>
    </location>
</feature>
<name>A0ABU6VUD6_9FABA</name>
<sequence length="170" mass="18337">MILPMKARDKTPSPTSGQQDRGKAIASGSKKRNTRSHSRGLPSKKVLRLGETSRTLATARPRQTRILLSNRESSPIEADEEDTKREDAPQQASFRVPTLAVIVPSSPEHVHSDEQRLDLFLSQAKQVYLSGGKVPLNGGTSSKDVAAGPEVGAAKDYIAPRLPFGGQAKD</sequence>
<protein>
    <submittedName>
        <fullName evidence="2">Uncharacterized protein</fullName>
    </submittedName>
</protein>
<evidence type="ECO:0000313" key="2">
    <source>
        <dbReference type="EMBL" id="MED6177247.1"/>
    </source>
</evidence>
<keyword evidence="3" id="KW-1185">Reference proteome</keyword>
<accession>A0ABU6VUD6</accession>
<feature type="region of interest" description="Disordered" evidence="1">
    <location>
        <begin position="1"/>
        <end position="93"/>
    </location>
</feature>
<evidence type="ECO:0000313" key="3">
    <source>
        <dbReference type="Proteomes" id="UP001341840"/>
    </source>
</evidence>
<dbReference type="EMBL" id="JASCZI010153313">
    <property type="protein sequence ID" value="MED6177247.1"/>
    <property type="molecule type" value="Genomic_DNA"/>
</dbReference>
<feature type="compositionally biased region" description="Basic residues" evidence="1">
    <location>
        <begin position="29"/>
        <end position="38"/>
    </location>
</feature>
<dbReference type="Proteomes" id="UP001341840">
    <property type="component" value="Unassembled WGS sequence"/>
</dbReference>